<evidence type="ECO:0000256" key="4">
    <source>
        <dbReference type="ARBA" id="ARBA00022801"/>
    </source>
</evidence>
<dbReference type="Proteomes" id="UP001208649">
    <property type="component" value="Unassembled WGS sequence"/>
</dbReference>
<dbReference type="PANTHER" id="PTHR43399:SF4">
    <property type="entry name" value="CELL WALL-ASSOCIATED PROTEASE"/>
    <property type="match status" value="1"/>
</dbReference>
<comment type="caution">
    <text evidence="9">The sequence shown here is derived from an EMBL/GenBank/DDBJ whole genome shotgun (WGS) entry which is preliminary data.</text>
</comment>
<keyword evidence="2 6" id="KW-0645">Protease</keyword>
<gene>
    <name evidence="9" type="ORF">NZ698_11660</name>
</gene>
<comment type="similarity">
    <text evidence="1 6">Belongs to the peptidase S8 family.</text>
</comment>
<evidence type="ECO:0000313" key="10">
    <source>
        <dbReference type="Proteomes" id="UP001208649"/>
    </source>
</evidence>
<evidence type="ECO:0000256" key="1">
    <source>
        <dbReference type="ARBA" id="ARBA00011073"/>
    </source>
</evidence>
<sequence length="642" mass="69860">MKNKYYLFASLVLPFFINAQSSQERERIASFSNKEGNKILKEELLKEDREAKIRVSNYLQQNPNIKKVTYFGDNNYGIKEIMDVTPTGEVLYAQTYNEGAANTARANRLYSGGALGINIQGQNMIAGVWDGGNAQSTHQEFMVNGVTKINLLDGADYQSHPTHVSGTIAAQGIVAAARGVAFNSSINSYNWDSDLTEMLTEASAGLLTSNHSYGIGQLSSLWFYGAYDSRARQFDNICYNNPYYLPVVSAGNSRNDTTAPGTTQLAAKYGWDMIFGHANAKNIITVAAVNNVPTYVNSASVIMSSFSSFGPSDDGRIKPDISMKGVAVYSSNSSTANNTSYASMQGTSMASPGITGVVLLIQQYYKQLYNTYMKAATAKGLILHTADEAGDDIGPDYQFGWGLVNAQKAAIAIRDKNSTTATSKSVIEELTLSQGQTYTKTVTASGTNPLKVSISWTDPQAPTSNSGTVDPTTVYLVNDLDVKVVKNDTTYYPWKLQGMSDFASPATRTSTNNVDNFERVDIDNPSGTYTITVTHKGTLTSGSQNFSLITTSDNLSTLSTNDIIAANDTKVDFYPNPAKNYIQINEKDKDLLINVYDVSGKLVLTSKLVDSKINITTLVKGNYVANFTNKKGVTKTFKFIKE</sequence>
<evidence type="ECO:0000256" key="2">
    <source>
        <dbReference type="ARBA" id="ARBA00022670"/>
    </source>
</evidence>
<dbReference type="SUPFAM" id="SSF49785">
    <property type="entry name" value="Galactose-binding domain-like"/>
    <property type="match status" value="1"/>
</dbReference>
<dbReference type="InterPro" id="IPR023828">
    <property type="entry name" value="Peptidase_S8_Ser-AS"/>
</dbReference>
<dbReference type="PROSITE" id="PS00138">
    <property type="entry name" value="SUBTILASE_SER"/>
    <property type="match status" value="1"/>
</dbReference>
<dbReference type="InterPro" id="IPR051048">
    <property type="entry name" value="Peptidase_S8/S53_subtilisin"/>
</dbReference>
<proteinExistence type="inferred from homology"/>
<evidence type="ECO:0000256" key="6">
    <source>
        <dbReference type="PROSITE-ProRule" id="PRU01240"/>
    </source>
</evidence>
<dbReference type="InterPro" id="IPR008979">
    <property type="entry name" value="Galactose-bd-like_sf"/>
</dbReference>
<dbReference type="PROSITE" id="PS51892">
    <property type="entry name" value="SUBTILASE"/>
    <property type="match status" value="1"/>
</dbReference>
<dbReference type="PRINTS" id="PR00723">
    <property type="entry name" value="SUBTILISIN"/>
</dbReference>
<dbReference type="RefSeq" id="WP_263003309.1">
    <property type="nucleotide sequence ID" value="NZ_JAOTEM010000002.1"/>
</dbReference>
<dbReference type="PANTHER" id="PTHR43399">
    <property type="entry name" value="SUBTILISIN-RELATED"/>
    <property type="match status" value="1"/>
</dbReference>
<keyword evidence="10" id="KW-1185">Reference proteome</keyword>
<feature type="active site" description="Charge relay system" evidence="6">
    <location>
        <position position="348"/>
    </location>
</feature>
<dbReference type="NCBIfam" id="TIGR04183">
    <property type="entry name" value="Por_Secre_tail"/>
    <property type="match status" value="1"/>
</dbReference>
<dbReference type="Gene3D" id="2.60.120.380">
    <property type="match status" value="1"/>
</dbReference>
<dbReference type="InterPro" id="IPR000209">
    <property type="entry name" value="Peptidase_S8/S53_dom"/>
</dbReference>
<dbReference type="Pfam" id="PF00082">
    <property type="entry name" value="Peptidase_S8"/>
    <property type="match status" value="1"/>
</dbReference>
<evidence type="ECO:0000256" key="5">
    <source>
        <dbReference type="ARBA" id="ARBA00022825"/>
    </source>
</evidence>
<feature type="domain" description="Peptidase S8/S53" evidence="7">
    <location>
        <begin position="153"/>
        <end position="402"/>
    </location>
</feature>
<dbReference type="InterPro" id="IPR026444">
    <property type="entry name" value="Secre_tail"/>
</dbReference>
<dbReference type="SUPFAM" id="SSF52743">
    <property type="entry name" value="Subtilisin-like"/>
    <property type="match status" value="1"/>
</dbReference>
<reference evidence="10" key="1">
    <citation type="submission" date="2023-07" db="EMBL/GenBank/DDBJ databases">
        <title>Chryseobacterium sp. strain PBS4-4 Genome sequencing and assembly.</title>
        <authorList>
            <person name="Jung Y."/>
        </authorList>
    </citation>
    <scope>NUCLEOTIDE SEQUENCE [LARGE SCALE GENOMIC DNA]</scope>
    <source>
        <strain evidence="10">PBS4-4</strain>
    </source>
</reference>
<dbReference type="EMBL" id="JAOTEM010000002">
    <property type="protein sequence ID" value="MCU7617857.1"/>
    <property type="molecule type" value="Genomic_DNA"/>
</dbReference>
<feature type="active site" description="Charge relay system" evidence="6">
    <location>
        <position position="160"/>
    </location>
</feature>
<name>A0ABT2W6M7_9FLAO</name>
<keyword evidence="4 6" id="KW-0378">Hydrolase</keyword>
<dbReference type="InterPro" id="IPR015500">
    <property type="entry name" value="Peptidase_S8_subtilisin-rel"/>
</dbReference>
<evidence type="ECO:0000313" key="9">
    <source>
        <dbReference type="EMBL" id="MCU7617857.1"/>
    </source>
</evidence>
<evidence type="ECO:0000256" key="3">
    <source>
        <dbReference type="ARBA" id="ARBA00022729"/>
    </source>
</evidence>
<keyword evidence="3" id="KW-0732">Signal</keyword>
<dbReference type="Pfam" id="PF18962">
    <property type="entry name" value="Por_Secre_tail"/>
    <property type="match status" value="1"/>
</dbReference>
<evidence type="ECO:0000259" key="8">
    <source>
        <dbReference type="Pfam" id="PF18962"/>
    </source>
</evidence>
<organism evidence="9 10">
    <name type="scientific">Chryseobacterium edaphi</name>
    <dbReference type="NCBI Taxonomy" id="2976532"/>
    <lineage>
        <taxon>Bacteria</taxon>
        <taxon>Pseudomonadati</taxon>
        <taxon>Bacteroidota</taxon>
        <taxon>Flavobacteriia</taxon>
        <taxon>Flavobacteriales</taxon>
        <taxon>Weeksellaceae</taxon>
        <taxon>Chryseobacterium group</taxon>
        <taxon>Chryseobacterium</taxon>
    </lineage>
</organism>
<dbReference type="InterPro" id="IPR034058">
    <property type="entry name" value="TagA/B/C/D_pept_dom"/>
</dbReference>
<accession>A0ABT2W6M7</accession>
<dbReference type="CDD" id="cd04842">
    <property type="entry name" value="Peptidases_S8_Kp43_protease"/>
    <property type="match status" value="1"/>
</dbReference>
<keyword evidence="5 6" id="KW-0720">Serine protease</keyword>
<dbReference type="InterPro" id="IPR036852">
    <property type="entry name" value="Peptidase_S8/S53_dom_sf"/>
</dbReference>
<dbReference type="Gene3D" id="3.40.50.200">
    <property type="entry name" value="Peptidase S8/S53 domain"/>
    <property type="match status" value="1"/>
</dbReference>
<feature type="active site" description="Charge relay system" evidence="6">
    <location>
        <position position="130"/>
    </location>
</feature>
<evidence type="ECO:0000259" key="7">
    <source>
        <dbReference type="Pfam" id="PF00082"/>
    </source>
</evidence>
<protein>
    <submittedName>
        <fullName evidence="9">S8 family serine peptidase</fullName>
    </submittedName>
</protein>
<feature type="domain" description="Secretion system C-terminal sorting" evidence="8">
    <location>
        <begin position="574"/>
        <end position="635"/>
    </location>
</feature>